<protein>
    <submittedName>
        <fullName evidence="1">Muts domain V-domain-containing protein</fullName>
    </submittedName>
</protein>
<gene>
    <name evidence="1" type="ORF">V1517DRAFT_317866</name>
</gene>
<evidence type="ECO:0000313" key="1">
    <source>
        <dbReference type="EMBL" id="KAK9324352.1"/>
    </source>
</evidence>
<dbReference type="EMBL" id="MU970051">
    <property type="protein sequence ID" value="KAK9324352.1"/>
    <property type="molecule type" value="Genomic_DNA"/>
</dbReference>
<reference evidence="2" key="1">
    <citation type="journal article" date="2024" name="Front. Bioeng. Biotechnol.">
        <title>Genome-scale model development and genomic sequencing of the oleaginous clade Lipomyces.</title>
        <authorList>
            <person name="Czajka J.J."/>
            <person name="Han Y."/>
            <person name="Kim J."/>
            <person name="Mondo S.J."/>
            <person name="Hofstad B.A."/>
            <person name="Robles A."/>
            <person name="Haridas S."/>
            <person name="Riley R."/>
            <person name="LaButti K."/>
            <person name="Pangilinan J."/>
            <person name="Andreopoulos W."/>
            <person name="Lipzen A."/>
            <person name="Yan J."/>
            <person name="Wang M."/>
            <person name="Ng V."/>
            <person name="Grigoriev I.V."/>
            <person name="Spatafora J.W."/>
            <person name="Magnuson J.K."/>
            <person name="Baker S.E."/>
            <person name="Pomraning K.R."/>
        </authorList>
    </citation>
    <scope>NUCLEOTIDE SEQUENCE [LARGE SCALE GENOMIC DNA]</scope>
    <source>
        <strain evidence="2">CBS 10300</strain>
    </source>
</reference>
<proteinExistence type="predicted"/>
<comment type="caution">
    <text evidence="1">The sequence shown here is derived from an EMBL/GenBank/DDBJ whole genome shotgun (WGS) entry which is preliminary data.</text>
</comment>
<name>A0ACC3TUL0_9ASCO</name>
<accession>A0ACC3TUL0</accession>
<sequence length="1101" mass="123735">MSSPSNNVRSQQTLNRFFSVPTKLRASSESALQNGNVASETANAMNGNGNDRAPSSRYQQPKRSHFVTVNGNVENKLASVKLDRLKNFVNTSGKSAELQEADAVDDEDRTTKRRKIAGNGRTSDDVLEARRRVAMIAVRGGRSGEEHTPAVESEDRVSTGEDADEKESSTFAALRNRFGAESDSEPPSSRGSRGSKGKTSTAKSKRLTPMVQQYIDIKLQHMDTIIAFEVGYKFYFYGEDARIASRELNIVFIPGWMTIEEATSTNPTYEKFASSIVPIERIYFHTKRLTEKGYKVGIVRQLETAALKAAGSNRNTVFKRELAEVYTKGTIVDDFSKMGGMVGESQSSGFIFSMCEESFGNNQNITIGIIALSPSTGQVIFEEFEDGFMRGELETRLLHIQPCEMVLIGDITKETEKVLKTVASHHKASSDNIRSERIDKPSIENARDHLTRFYGNKLESSQSDDAEKKIGDVLEYTQSLPASVIVCLSAMIEFLKEYKLEGIFELPSCFEDFKSRSHMILNGNTLSSLEIYRNQTDFTEKGSLFWALDQTRTRFGQRLLRKWVGNPLIDREELELRIAAVEEINESRSERWSTLVSLLAKLPDLENGLIRIHYGRCTRSELYVVLRAFDQVCSAFPTAGTERPWRSEIINECFASLPKLSFEISEFLSEFDHTAAQTNDKYHFFKDEDQYRDIQDEKLGILSVENELDTFIVEARKLLKKSYVKYSSWNGNDYLIELRNQELRTVPKNWVKVSGTKNVSRFHAPEVIGLLRERDQRREALTIACDKSYKQFLIKISEKYQDFRNIVQALAKLDCLLSLVAVSKMPSYVKPTFVDEPCIKIEGGRHPMVEQLLLVSFVPNDIDISSSGTHAMVITGPNMGGKSSFVRQTALIAIMGQIGCYVPAQSATLGVLDAVYTRMGAYDNIMAGESTFMVELHECSDIIRSATPRSLVLLDEVGRGTGPIDGVAIAHSVLSHFITDIRALTLFITHYPMLCSFANRYPKHVANYYMGYMERQTEDGETDIAFLYRAVPGIAHRSYGLNVARLADLPKSILNCAAEKSAELEKSLTATQRLIWALSARREVTSENPNLQELLSLEEYL</sequence>
<dbReference type="Proteomes" id="UP001489719">
    <property type="component" value="Unassembled WGS sequence"/>
</dbReference>
<organism evidence="1 2">
    <name type="scientific">Lipomyces orientalis</name>
    <dbReference type="NCBI Taxonomy" id="1233043"/>
    <lineage>
        <taxon>Eukaryota</taxon>
        <taxon>Fungi</taxon>
        <taxon>Dikarya</taxon>
        <taxon>Ascomycota</taxon>
        <taxon>Saccharomycotina</taxon>
        <taxon>Lipomycetes</taxon>
        <taxon>Lipomycetales</taxon>
        <taxon>Lipomycetaceae</taxon>
        <taxon>Lipomyces</taxon>
    </lineage>
</organism>
<evidence type="ECO:0000313" key="2">
    <source>
        <dbReference type="Proteomes" id="UP001489719"/>
    </source>
</evidence>
<keyword evidence="2" id="KW-1185">Reference proteome</keyword>